<dbReference type="AlphaFoldDB" id="A0A2U2HFC2"/>
<gene>
    <name evidence="3" type="ORF">C7C56_022030</name>
</gene>
<dbReference type="SUPFAM" id="SSF74653">
    <property type="entry name" value="TolA/TonB C-terminal domain"/>
    <property type="match status" value="2"/>
</dbReference>
<feature type="transmembrane region" description="Helical" evidence="2">
    <location>
        <begin position="296"/>
        <end position="318"/>
    </location>
</feature>
<dbReference type="Gene3D" id="3.30.1150.10">
    <property type="match status" value="2"/>
</dbReference>
<protein>
    <submittedName>
        <fullName evidence="3">TonB C-terminal domain-containing protein</fullName>
    </submittedName>
</protein>
<dbReference type="OrthoDB" id="5524449at2"/>
<keyword evidence="2" id="KW-0812">Transmembrane</keyword>
<keyword evidence="2" id="KW-1133">Transmembrane helix</keyword>
<dbReference type="Pfam" id="PF13103">
    <property type="entry name" value="TonB_2"/>
    <property type="match status" value="2"/>
</dbReference>
<dbReference type="RefSeq" id="WP_106759492.1">
    <property type="nucleotide sequence ID" value="NZ_PXWF02000289.1"/>
</dbReference>
<comment type="caution">
    <text evidence="3">The sequence shown here is derived from an EMBL/GenBank/DDBJ whole genome shotgun (WGS) entry which is preliminary data.</text>
</comment>
<name>A0A2U2HFC2_9BURK</name>
<keyword evidence="4" id="KW-1185">Reference proteome</keyword>
<reference evidence="3 4" key="1">
    <citation type="submission" date="2018-04" db="EMBL/GenBank/DDBJ databases">
        <title>Massilia violaceinigra sp. nov., a novel purple-pigmented bacterium isolated from Tianshan glacier, Xinjiang, China.</title>
        <authorList>
            <person name="Wang H."/>
        </authorList>
    </citation>
    <scope>NUCLEOTIDE SEQUENCE [LARGE SCALE GENOMIC DNA]</scope>
    <source>
        <strain evidence="3 4">B448-2</strain>
    </source>
</reference>
<dbReference type="Proteomes" id="UP000241421">
    <property type="component" value="Unassembled WGS sequence"/>
</dbReference>
<proteinExistence type="predicted"/>
<dbReference type="EMBL" id="PXWF02000289">
    <property type="protein sequence ID" value="PWF42899.1"/>
    <property type="molecule type" value="Genomic_DNA"/>
</dbReference>
<evidence type="ECO:0000256" key="1">
    <source>
        <dbReference type="SAM" id="MobiDB-lite"/>
    </source>
</evidence>
<organism evidence="3 4">
    <name type="scientific">Massilia glaciei</name>
    <dbReference type="NCBI Taxonomy" id="1524097"/>
    <lineage>
        <taxon>Bacteria</taxon>
        <taxon>Pseudomonadati</taxon>
        <taxon>Pseudomonadota</taxon>
        <taxon>Betaproteobacteria</taxon>
        <taxon>Burkholderiales</taxon>
        <taxon>Oxalobacteraceae</taxon>
        <taxon>Telluria group</taxon>
        <taxon>Massilia</taxon>
    </lineage>
</organism>
<sequence length="543" mass="58664">MDHTPHFLTRLGLGADADAKLIRRAYARELKLVDQALDAANFQHLREAYETALGWPARQAHGSAPERADREAPVAAPPAGAWDAGAVAPQTLADAVFAKFTHAYAALLDARLMEDGSLQAALRRCLADDELLNISARTLFEERVAQLLANGWQRGHEFLFAAAGAVFDWARDRRSLQRFGFAGMVLNRAIEEQSMFDAQIEADRRFQQKLAAYLRGDTPSRGEQLRREIDAAERMAARFPNLMAVIADLEQLARWRQLERRTSPPPGAGHAGARGGAVQMADWPGAKNGGTGVGRLLYLAALGLIALLALLAIGTVLLDDSPRRPPRAPPAAQAPDVPITEAQVDEIASRIKFKSPPGAPPGKREVEFQVFLDADGSVLGMNKLGRSIEPAYDDAVEAAIKQSKPFPATSVKVFRVRFGFTLGAPAPPKGKPLTRAQLDEIGARIDYDFPPDSPAGLYRVELDVTLDAKGVVSAVDTKRTSKDRAYAAAVAKAIRESKPFPASTPRNFSVIYGTTLSKRARAPEAEAPAEAEAPVSGEEPVQP</sequence>
<accession>A0A2U2HFC2</accession>
<evidence type="ECO:0000313" key="4">
    <source>
        <dbReference type="Proteomes" id="UP000241421"/>
    </source>
</evidence>
<keyword evidence="2" id="KW-0472">Membrane</keyword>
<evidence type="ECO:0000313" key="3">
    <source>
        <dbReference type="EMBL" id="PWF42899.1"/>
    </source>
</evidence>
<evidence type="ECO:0000256" key="2">
    <source>
        <dbReference type="SAM" id="Phobius"/>
    </source>
</evidence>
<feature type="region of interest" description="Disordered" evidence="1">
    <location>
        <begin position="519"/>
        <end position="543"/>
    </location>
</feature>
<feature type="compositionally biased region" description="Low complexity" evidence="1">
    <location>
        <begin position="525"/>
        <end position="534"/>
    </location>
</feature>